<dbReference type="AlphaFoldDB" id="A0AAU9VJ49"/>
<dbReference type="RefSeq" id="WP_254006462.1">
    <property type="nucleotide sequence ID" value="NZ_OW659477.1"/>
</dbReference>
<reference evidence="3" key="1">
    <citation type="submission" date="2022-04" db="EMBL/GenBank/DDBJ databases">
        <authorList>
            <person name="Forde T."/>
        </authorList>
    </citation>
    <scope>NUCLEOTIDE SEQUENCE</scope>
    <source>
        <strain evidence="3">A18Y016a</strain>
        <strain evidence="2">A18Y020d</strain>
    </source>
</reference>
<dbReference type="EMBL" id="OW659477">
    <property type="protein sequence ID" value="CAH2762403.1"/>
    <property type="molecule type" value="Genomic_DNA"/>
</dbReference>
<dbReference type="Proteomes" id="UP001154095">
    <property type="component" value="Chromosome"/>
</dbReference>
<keyword evidence="4" id="KW-1185">Reference proteome</keyword>
<proteinExistence type="predicted"/>
<sequence>MNKNRKHINVFVSLVLVVVVSYQGFKMHYAVLVLKSDTVPFQRTTQTIYVVRKNTEFVLPAHNLYEPDQEVLFKGWILDSKSNPQNKIMVTDDIAVYASCKVVTSEVMVENVEIPFKTMYVDPKSFDMIDPVQGENGVMEVRTRVIYHDDEIFKTEKPIKFVKTMPIDEIKHINLENSRQE</sequence>
<keyword evidence="1" id="KW-0472">Membrane</keyword>
<accession>A0AAU9VJ49</accession>
<organism evidence="3 5">
    <name type="scientific">Erysipelothrix amsterdamensis</name>
    <dbReference type="NCBI Taxonomy" id="2929157"/>
    <lineage>
        <taxon>Bacteria</taxon>
        <taxon>Bacillati</taxon>
        <taxon>Bacillota</taxon>
        <taxon>Erysipelotrichia</taxon>
        <taxon>Erysipelotrichales</taxon>
        <taxon>Erysipelotrichaceae</taxon>
        <taxon>Erysipelothrix</taxon>
    </lineage>
</organism>
<evidence type="ECO:0000313" key="3">
    <source>
        <dbReference type="EMBL" id="CAH2762403.1"/>
    </source>
</evidence>
<evidence type="ECO:0000313" key="4">
    <source>
        <dbReference type="Proteomes" id="UP001154095"/>
    </source>
</evidence>
<name>A0AAU9VJ49_9FIRM</name>
<dbReference type="Proteomes" id="UP001154111">
    <property type="component" value="Chromosome"/>
</dbReference>
<feature type="transmembrane region" description="Helical" evidence="1">
    <location>
        <begin position="7"/>
        <end position="25"/>
    </location>
</feature>
<dbReference type="EMBL" id="OW659496">
    <property type="protein sequence ID" value="CAH2762376.1"/>
    <property type="molecule type" value="Genomic_DNA"/>
</dbReference>
<gene>
    <name evidence="3" type="ORF">ERYAMS2_01186</name>
    <name evidence="2" type="ORF">ERYAMS_00892</name>
</gene>
<keyword evidence="1" id="KW-1133">Transmembrane helix</keyword>
<evidence type="ECO:0000313" key="5">
    <source>
        <dbReference type="Proteomes" id="UP001154111"/>
    </source>
</evidence>
<evidence type="ECO:0000256" key="1">
    <source>
        <dbReference type="SAM" id="Phobius"/>
    </source>
</evidence>
<protein>
    <submittedName>
        <fullName evidence="3">G5 domain-containing protein</fullName>
    </submittedName>
</protein>
<keyword evidence="1" id="KW-0812">Transmembrane</keyword>
<evidence type="ECO:0000313" key="2">
    <source>
        <dbReference type="EMBL" id="CAH2762376.1"/>
    </source>
</evidence>